<protein>
    <submittedName>
        <fullName evidence="9">Cytochrome P450</fullName>
    </submittedName>
</protein>
<dbReference type="Pfam" id="PF00067">
    <property type="entry name" value="p450"/>
    <property type="match status" value="1"/>
</dbReference>
<evidence type="ECO:0000256" key="1">
    <source>
        <dbReference type="ARBA" id="ARBA00010617"/>
    </source>
</evidence>
<evidence type="ECO:0000256" key="8">
    <source>
        <dbReference type="SAM" id="MobiDB-lite"/>
    </source>
</evidence>
<evidence type="ECO:0000313" key="10">
    <source>
        <dbReference type="Proteomes" id="UP001490365"/>
    </source>
</evidence>
<comment type="similarity">
    <text evidence="1 7">Belongs to the cytochrome P450 family.</text>
</comment>
<dbReference type="Proteomes" id="UP001490365">
    <property type="component" value="Unassembled WGS sequence"/>
</dbReference>
<keyword evidence="5 7" id="KW-0408">Iron</keyword>
<evidence type="ECO:0000256" key="3">
    <source>
        <dbReference type="ARBA" id="ARBA00022723"/>
    </source>
</evidence>
<organism evidence="9 10">
    <name type="scientific">Streptomyces sp. 900105755</name>
    <dbReference type="NCBI Taxonomy" id="3154389"/>
    <lineage>
        <taxon>Bacteria</taxon>
        <taxon>Bacillati</taxon>
        <taxon>Actinomycetota</taxon>
        <taxon>Actinomycetes</taxon>
        <taxon>Kitasatosporales</taxon>
        <taxon>Streptomycetaceae</taxon>
        <taxon>Streptomyces</taxon>
    </lineage>
</organism>
<sequence>MNGAVSEQKRTWTTGTAPGIFPLLGHGIALYRRPLAFLNSLPAHGDLVEIRLGPRRAWMVCHPELAHEMLMDPHTFDKGGPLYDRLGHLMGDGLVTCRQSAHRDKRRLLQPAFRPSHAAAYTELVAEEAESVCEGWQAGGTVPVTEAMTTLTTRVISRVLLSDSLDDTTAAQVRDCLADVVRGLFVRTVVPVDALFRLPTPANRRYRRALARLHAIIDAVIAERRRGAARDDVLGTLLAAPHGDGETPARTDQEIHDHLITLLLTGAETSALSLAAAFSLLARHPEAEQRLHAELDTVLPGGRRPGPDDLPNLVQTRCVVSETLRHSSPGWLFTRVATRETELAGRRLPAGATVLYSPYLLHHDPSSFPDPERFDPDRWLPGRPTAAQRRAMMPFSAGNRKCLGDEFAMVEVTVALATIAGRVRLRHLPGYAARAPRPAITLGPRSLVMLRETRPHRPPDASSSRPPLPRRAVCPRQVRQAPDSRSAGDHGVDNA</sequence>
<dbReference type="RefSeq" id="WP_351960975.1">
    <property type="nucleotide sequence ID" value="NZ_JBEOZM010000024.1"/>
</dbReference>
<dbReference type="InterPro" id="IPR036396">
    <property type="entry name" value="Cyt_P450_sf"/>
</dbReference>
<dbReference type="PRINTS" id="PR00385">
    <property type="entry name" value="P450"/>
</dbReference>
<keyword evidence="10" id="KW-1185">Reference proteome</keyword>
<dbReference type="Gene3D" id="1.10.630.10">
    <property type="entry name" value="Cytochrome P450"/>
    <property type="match status" value="1"/>
</dbReference>
<gene>
    <name evidence="9" type="ORF">ABT211_36190</name>
</gene>
<dbReference type="PANTHER" id="PTHR24291:SF50">
    <property type="entry name" value="BIFUNCTIONAL ALBAFLAVENONE MONOOXYGENASE_TERPENE SYNTHASE"/>
    <property type="match status" value="1"/>
</dbReference>
<feature type="region of interest" description="Disordered" evidence="8">
    <location>
        <begin position="454"/>
        <end position="495"/>
    </location>
</feature>
<evidence type="ECO:0000256" key="2">
    <source>
        <dbReference type="ARBA" id="ARBA00022617"/>
    </source>
</evidence>
<dbReference type="SUPFAM" id="SSF48264">
    <property type="entry name" value="Cytochrome P450"/>
    <property type="match status" value="1"/>
</dbReference>
<dbReference type="EMBL" id="JBEOZM010000024">
    <property type="protein sequence ID" value="MER6272670.1"/>
    <property type="molecule type" value="Genomic_DNA"/>
</dbReference>
<evidence type="ECO:0000256" key="7">
    <source>
        <dbReference type="RuleBase" id="RU000461"/>
    </source>
</evidence>
<dbReference type="InterPro" id="IPR050196">
    <property type="entry name" value="Cytochrome_P450_Monoox"/>
</dbReference>
<dbReference type="PANTHER" id="PTHR24291">
    <property type="entry name" value="CYTOCHROME P450 FAMILY 4"/>
    <property type="match status" value="1"/>
</dbReference>
<evidence type="ECO:0000313" key="9">
    <source>
        <dbReference type="EMBL" id="MER6272670.1"/>
    </source>
</evidence>
<dbReference type="InterPro" id="IPR002401">
    <property type="entry name" value="Cyt_P450_E_grp-I"/>
</dbReference>
<keyword evidence="4 7" id="KW-0560">Oxidoreductase</keyword>
<keyword evidence="6 7" id="KW-0503">Monooxygenase</keyword>
<dbReference type="InterPro" id="IPR017972">
    <property type="entry name" value="Cyt_P450_CS"/>
</dbReference>
<evidence type="ECO:0000256" key="4">
    <source>
        <dbReference type="ARBA" id="ARBA00023002"/>
    </source>
</evidence>
<evidence type="ECO:0000256" key="5">
    <source>
        <dbReference type="ARBA" id="ARBA00023004"/>
    </source>
</evidence>
<feature type="compositionally biased region" description="Basic and acidic residues" evidence="8">
    <location>
        <begin position="486"/>
        <end position="495"/>
    </location>
</feature>
<dbReference type="InterPro" id="IPR001128">
    <property type="entry name" value="Cyt_P450"/>
</dbReference>
<dbReference type="PROSITE" id="PS00086">
    <property type="entry name" value="CYTOCHROME_P450"/>
    <property type="match status" value="1"/>
</dbReference>
<keyword evidence="3 7" id="KW-0479">Metal-binding</keyword>
<accession>A0ABV1TRL8</accession>
<name>A0ABV1TRL8_9ACTN</name>
<reference evidence="9 10" key="1">
    <citation type="submission" date="2024-06" db="EMBL/GenBank/DDBJ databases">
        <title>The Natural Products Discovery Center: Release of the First 8490 Sequenced Strains for Exploring Actinobacteria Biosynthetic Diversity.</title>
        <authorList>
            <person name="Kalkreuter E."/>
            <person name="Kautsar S.A."/>
            <person name="Yang D."/>
            <person name="Bader C.D."/>
            <person name="Teijaro C.N."/>
            <person name="Fluegel L."/>
            <person name="Davis C.M."/>
            <person name="Simpson J.R."/>
            <person name="Lauterbach L."/>
            <person name="Steele A.D."/>
            <person name="Gui C."/>
            <person name="Meng S."/>
            <person name="Li G."/>
            <person name="Viehrig K."/>
            <person name="Ye F."/>
            <person name="Su P."/>
            <person name="Kiefer A.F."/>
            <person name="Nichols A."/>
            <person name="Cepeda A.J."/>
            <person name="Yan W."/>
            <person name="Fan B."/>
            <person name="Jiang Y."/>
            <person name="Adhikari A."/>
            <person name="Zheng C.-J."/>
            <person name="Schuster L."/>
            <person name="Cowan T.M."/>
            <person name="Smanski M.J."/>
            <person name="Chevrette M.G."/>
            <person name="De Carvalho L.P.S."/>
            <person name="Shen B."/>
        </authorList>
    </citation>
    <scope>NUCLEOTIDE SEQUENCE [LARGE SCALE GENOMIC DNA]</scope>
    <source>
        <strain evidence="9 10">NPDC001694</strain>
    </source>
</reference>
<dbReference type="CDD" id="cd11049">
    <property type="entry name" value="CYP170A1-like"/>
    <property type="match status" value="1"/>
</dbReference>
<evidence type="ECO:0000256" key="6">
    <source>
        <dbReference type="ARBA" id="ARBA00023033"/>
    </source>
</evidence>
<keyword evidence="2 7" id="KW-0349">Heme</keyword>
<comment type="caution">
    <text evidence="9">The sequence shown here is derived from an EMBL/GenBank/DDBJ whole genome shotgun (WGS) entry which is preliminary data.</text>
</comment>
<dbReference type="PRINTS" id="PR00463">
    <property type="entry name" value="EP450I"/>
</dbReference>
<proteinExistence type="inferred from homology"/>